<dbReference type="Pfam" id="PF00672">
    <property type="entry name" value="HAMP"/>
    <property type="match status" value="1"/>
</dbReference>
<dbReference type="SUPFAM" id="SSF47384">
    <property type="entry name" value="Homodimeric domain of signal transducing histidine kinase"/>
    <property type="match status" value="1"/>
</dbReference>
<evidence type="ECO:0000256" key="6">
    <source>
        <dbReference type="ARBA" id="ARBA00022692"/>
    </source>
</evidence>
<dbReference type="Proteomes" id="UP000655868">
    <property type="component" value="Unassembled WGS sequence"/>
</dbReference>
<feature type="domain" description="Histidine kinase" evidence="12">
    <location>
        <begin position="137"/>
        <end position="349"/>
    </location>
</feature>
<dbReference type="SUPFAM" id="SSF158472">
    <property type="entry name" value="HAMP domain-like"/>
    <property type="match status" value="1"/>
</dbReference>
<evidence type="ECO:0000256" key="2">
    <source>
        <dbReference type="ARBA" id="ARBA00004236"/>
    </source>
</evidence>
<evidence type="ECO:0000259" key="13">
    <source>
        <dbReference type="PROSITE" id="PS50885"/>
    </source>
</evidence>
<keyword evidence="4" id="KW-0597">Phosphoprotein</keyword>
<keyword evidence="6 11" id="KW-0812">Transmembrane</keyword>
<keyword evidence="5" id="KW-0808">Transferase</keyword>
<dbReference type="Gene3D" id="1.10.287.130">
    <property type="match status" value="1"/>
</dbReference>
<feature type="transmembrane region" description="Helical" evidence="11">
    <location>
        <begin position="12"/>
        <end position="34"/>
    </location>
</feature>
<evidence type="ECO:0000256" key="9">
    <source>
        <dbReference type="ARBA" id="ARBA00023012"/>
    </source>
</evidence>
<comment type="catalytic activity">
    <reaction evidence="1">
        <text>ATP + protein L-histidine = ADP + protein N-phospho-L-histidine.</text>
        <dbReference type="EC" id="2.7.13.3"/>
    </reaction>
</comment>
<evidence type="ECO:0000256" key="7">
    <source>
        <dbReference type="ARBA" id="ARBA00022777"/>
    </source>
</evidence>
<dbReference type="SUPFAM" id="SSF55874">
    <property type="entry name" value="ATPase domain of HSP90 chaperone/DNA topoisomerase II/histidine kinase"/>
    <property type="match status" value="1"/>
</dbReference>
<sequence length="351" mass="37389">MKRVWGSLRVQLAVFGFLAIYLPLLLVVAVSVAVEAEVVVGSAVADEAVSQRSPWLTITVIALGPVAAVSAWWLAGRAVRPIDRIRRVAEDIEGSDLARRIGHRHGPTEVAALAAAFDAMLDRLQQSADTQRRLVEEASHELRTPLAVVITTADVVLAHPDPTVDVYRENTERIKVAAERMHATIDELLADARSRARTLDRRPADLAAIVRDVADQARELAQVRAVDVSVIGPATLAWSVDEVTMRRALANLVDNAVRFAPDDSTVTVSVAATETHAAVTITDHGPGIPAADQPHILERFWTSSDGAGTGLGLPIADHVARAHGGHLTVVSPGSSGDGCDVTLAVPRGRES</sequence>
<reference evidence="14" key="1">
    <citation type="submission" date="2020-12" db="EMBL/GenBank/DDBJ databases">
        <title>Antrihabitans popcorni sp. nov. and Antrihabitans auranticaus sp. nov., isolated from a larva cave.</title>
        <authorList>
            <person name="Lee S.D."/>
            <person name="Kim I.S."/>
        </authorList>
    </citation>
    <scope>NUCLEOTIDE SEQUENCE</scope>
    <source>
        <strain evidence="14">YC3-6</strain>
    </source>
</reference>
<comment type="caution">
    <text evidence="14">The sequence shown here is derived from an EMBL/GenBank/DDBJ whole genome shotgun (WGS) entry which is preliminary data.</text>
</comment>
<feature type="domain" description="HAMP" evidence="13">
    <location>
        <begin position="76"/>
        <end position="129"/>
    </location>
</feature>
<dbReference type="PANTHER" id="PTHR45436">
    <property type="entry name" value="SENSOR HISTIDINE KINASE YKOH"/>
    <property type="match status" value="1"/>
</dbReference>
<evidence type="ECO:0000256" key="3">
    <source>
        <dbReference type="ARBA" id="ARBA00012438"/>
    </source>
</evidence>
<dbReference type="InterPro" id="IPR036097">
    <property type="entry name" value="HisK_dim/P_sf"/>
</dbReference>
<evidence type="ECO:0000256" key="4">
    <source>
        <dbReference type="ARBA" id="ARBA00022553"/>
    </source>
</evidence>
<comment type="subcellular location">
    <subcellularLocation>
        <location evidence="2">Cell membrane</location>
    </subcellularLocation>
</comment>
<dbReference type="GO" id="GO:0000155">
    <property type="term" value="F:phosphorelay sensor kinase activity"/>
    <property type="evidence" value="ECO:0007669"/>
    <property type="project" value="InterPro"/>
</dbReference>
<evidence type="ECO:0000256" key="5">
    <source>
        <dbReference type="ARBA" id="ARBA00022679"/>
    </source>
</evidence>
<dbReference type="InterPro" id="IPR050428">
    <property type="entry name" value="TCS_sensor_his_kinase"/>
</dbReference>
<dbReference type="RefSeq" id="WP_199705611.1">
    <property type="nucleotide sequence ID" value="NZ_JAEMNV010000005.1"/>
</dbReference>
<dbReference type="Gene3D" id="3.30.565.10">
    <property type="entry name" value="Histidine kinase-like ATPase, C-terminal domain"/>
    <property type="match status" value="1"/>
</dbReference>
<organism evidence="14 15">
    <name type="scientific">Antrihabitans stalagmiti</name>
    <dbReference type="NCBI Taxonomy" id="2799499"/>
    <lineage>
        <taxon>Bacteria</taxon>
        <taxon>Bacillati</taxon>
        <taxon>Actinomycetota</taxon>
        <taxon>Actinomycetes</taxon>
        <taxon>Mycobacteriales</taxon>
        <taxon>Nocardiaceae</taxon>
        <taxon>Antrihabitans</taxon>
    </lineage>
</organism>
<accession>A0A934NSZ2</accession>
<keyword evidence="10 11" id="KW-0472">Membrane</keyword>
<evidence type="ECO:0000259" key="12">
    <source>
        <dbReference type="PROSITE" id="PS50109"/>
    </source>
</evidence>
<dbReference type="EMBL" id="JAEMNV010000005">
    <property type="protein sequence ID" value="MBJ8340748.1"/>
    <property type="molecule type" value="Genomic_DNA"/>
</dbReference>
<name>A0A934NSZ2_9NOCA</name>
<dbReference type="InterPro" id="IPR003661">
    <property type="entry name" value="HisK_dim/P_dom"/>
</dbReference>
<dbReference type="CDD" id="cd00082">
    <property type="entry name" value="HisKA"/>
    <property type="match status" value="1"/>
</dbReference>
<dbReference type="InterPro" id="IPR004358">
    <property type="entry name" value="Sig_transdc_His_kin-like_C"/>
</dbReference>
<evidence type="ECO:0000256" key="8">
    <source>
        <dbReference type="ARBA" id="ARBA00022989"/>
    </source>
</evidence>
<dbReference type="InterPro" id="IPR003594">
    <property type="entry name" value="HATPase_dom"/>
</dbReference>
<dbReference type="InterPro" id="IPR005467">
    <property type="entry name" value="His_kinase_dom"/>
</dbReference>
<gene>
    <name evidence="14" type="ORF">JGU71_17795</name>
</gene>
<dbReference type="SMART" id="SM00304">
    <property type="entry name" value="HAMP"/>
    <property type="match status" value="1"/>
</dbReference>
<protein>
    <recommendedName>
        <fullName evidence="3">histidine kinase</fullName>
        <ecNumber evidence="3">2.7.13.3</ecNumber>
    </recommendedName>
</protein>
<keyword evidence="9" id="KW-0902">Two-component regulatory system</keyword>
<evidence type="ECO:0000256" key="1">
    <source>
        <dbReference type="ARBA" id="ARBA00000085"/>
    </source>
</evidence>
<keyword evidence="7 14" id="KW-0418">Kinase</keyword>
<dbReference type="GO" id="GO:0005886">
    <property type="term" value="C:plasma membrane"/>
    <property type="evidence" value="ECO:0007669"/>
    <property type="project" value="UniProtKB-SubCell"/>
</dbReference>
<dbReference type="Pfam" id="PF00512">
    <property type="entry name" value="HisKA"/>
    <property type="match status" value="1"/>
</dbReference>
<dbReference type="InterPro" id="IPR036890">
    <property type="entry name" value="HATPase_C_sf"/>
</dbReference>
<keyword evidence="8 11" id="KW-1133">Transmembrane helix</keyword>
<evidence type="ECO:0000256" key="10">
    <source>
        <dbReference type="ARBA" id="ARBA00023136"/>
    </source>
</evidence>
<evidence type="ECO:0000313" key="14">
    <source>
        <dbReference type="EMBL" id="MBJ8340748.1"/>
    </source>
</evidence>
<dbReference type="SMART" id="SM00388">
    <property type="entry name" value="HisKA"/>
    <property type="match status" value="1"/>
</dbReference>
<dbReference type="Pfam" id="PF02518">
    <property type="entry name" value="HATPase_c"/>
    <property type="match status" value="1"/>
</dbReference>
<feature type="transmembrane region" description="Helical" evidence="11">
    <location>
        <begin position="54"/>
        <end position="75"/>
    </location>
</feature>
<dbReference type="PROSITE" id="PS50885">
    <property type="entry name" value="HAMP"/>
    <property type="match status" value="1"/>
</dbReference>
<dbReference type="CDD" id="cd00075">
    <property type="entry name" value="HATPase"/>
    <property type="match status" value="1"/>
</dbReference>
<dbReference type="InterPro" id="IPR003660">
    <property type="entry name" value="HAMP_dom"/>
</dbReference>
<keyword evidence="15" id="KW-1185">Reference proteome</keyword>
<evidence type="ECO:0000313" key="15">
    <source>
        <dbReference type="Proteomes" id="UP000655868"/>
    </source>
</evidence>
<dbReference type="SMART" id="SM00387">
    <property type="entry name" value="HATPase_c"/>
    <property type="match status" value="1"/>
</dbReference>
<dbReference type="PROSITE" id="PS50109">
    <property type="entry name" value="HIS_KIN"/>
    <property type="match status" value="1"/>
</dbReference>
<dbReference type="EC" id="2.7.13.3" evidence="3"/>
<dbReference type="PANTHER" id="PTHR45436:SF5">
    <property type="entry name" value="SENSOR HISTIDINE KINASE TRCS"/>
    <property type="match status" value="1"/>
</dbReference>
<dbReference type="AlphaFoldDB" id="A0A934NSZ2"/>
<proteinExistence type="predicted"/>
<evidence type="ECO:0000256" key="11">
    <source>
        <dbReference type="SAM" id="Phobius"/>
    </source>
</evidence>
<dbReference type="PRINTS" id="PR00344">
    <property type="entry name" value="BCTRLSENSOR"/>
</dbReference>
<dbReference type="Gene3D" id="6.10.340.10">
    <property type="match status" value="1"/>
</dbReference>